<evidence type="ECO:0008006" key="5">
    <source>
        <dbReference type="Google" id="ProtNLM"/>
    </source>
</evidence>
<dbReference type="HOGENOM" id="CLU_1259879_0_0_10"/>
<keyword evidence="2" id="KW-0812">Transmembrane</keyword>
<dbReference type="EMBL" id="CP003345">
    <property type="protein sequence ID" value="AFM02784.1"/>
    <property type="molecule type" value="Genomic_DNA"/>
</dbReference>
<dbReference type="SUPFAM" id="SSF48452">
    <property type="entry name" value="TPR-like"/>
    <property type="match status" value="1"/>
</dbReference>
<dbReference type="Proteomes" id="UP000006054">
    <property type="component" value="Chromosome"/>
</dbReference>
<feature type="transmembrane region" description="Helical" evidence="2">
    <location>
        <begin position="67"/>
        <end position="84"/>
    </location>
</feature>
<feature type="transmembrane region" description="Helical" evidence="2">
    <location>
        <begin position="7"/>
        <end position="25"/>
    </location>
</feature>
<evidence type="ECO:0000256" key="1">
    <source>
        <dbReference type="PROSITE-ProRule" id="PRU00339"/>
    </source>
</evidence>
<keyword evidence="2" id="KW-0472">Membrane</keyword>
<dbReference type="InterPro" id="IPR019734">
    <property type="entry name" value="TPR_rpt"/>
</dbReference>
<sequence>MNILTKILFGFTTIFLIVVIALIFFGELTFGYGFGDLFYLLFSGLVLLCVIITYFATKKFDFNKKKLLGGLISIGLLLTVYIFGRLVTVDRGSENKWNGYIFLSNSYTNREKSEAEKYQNELIRLDKMIVKNPNDSQVFFDKGLHLRKNGNWEKSIVEFEKSIKIKPTFDAYYECAYSYSILKQYKTSVELYQKAAALDTTNIEVKQRIKNLKERHKLD</sequence>
<evidence type="ECO:0000313" key="4">
    <source>
        <dbReference type="Proteomes" id="UP000006054"/>
    </source>
</evidence>
<keyword evidence="4" id="KW-1185">Reference proteome</keyword>
<reference evidence="4" key="1">
    <citation type="submission" date="2012-06" db="EMBL/GenBank/DDBJ databases">
        <title>The complete genome of Flexibacter litoralis DSM 6794.</title>
        <authorList>
            <person name="Lucas S."/>
            <person name="Copeland A."/>
            <person name="Lapidus A."/>
            <person name="Glavina del Rio T."/>
            <person name="Dalin E."/>
            <person name="Tice H."/>
            <person name="Bruce D."/>
            <person name="Goodwin L."/>
            <person name="Pitluck S."/>
            <person name="Peters L."/>
            <person name="Ovchinnikova G."/>
            <person name="Lu M."/>
            <person name="Kyrpides N."/>
            <person name="Mavromatis K."/>
            <person name="Ivanova N."/>
            <person name="Brettin T."/>
            <person name="Detter J.C."/>
            <person name="Han C."/>
            <person name="Larimer F."/>
            <person name="Land M."/>
            <person name="Hauser L."/>
            <person name="Markowitz V."/>
            <person name="Cheng J.-F."/>
            <person name="Hugenholtz P."/>
            <person name="Woyke T."/>
            <person name="Wu D."/>
            <person name="Spring S."/>
            <person name="Lang E."/>
            <person name="Kopitz M."/>
            <person name="Brambilla E."/>
            <person name="Klenk H.-P."/>
            <person name="Eisen J.A."/>
        </authorList>
    </citation>
    <scope>NUCLEOTIDE SEQUENCE [LARGE SCALE GENOMIC DNA]</scope>
    <source>
        <strain evidence="4">ATCC 23117 / DSM 6794 / NBRC 15988 / NCIMB 1366 / Sio-4</strain>
    </source>
</reference>
<evidence type="ECO:0000256" key="2">
    <source>
        <dbReference type="SAM" id="Phobius"/>
    </source>
</evidence>
<dbReference type="STRING" id="880071.Fleli_0297"/>
<name>I4AFP9_BERLS</name>
<feature type="repeat" description="TPR" evidence="1">
    <location>
        <begin position="136"/>
        <end position="169"/>
    </location>
</feature>
<gene>
    <name evidence="3" type="ordered locus">Fleli_0297</name>
</gene>
<proteinExistence type="predicted"/>
<feature type="transmembrane region" description="Helical" evidence="2">
    <location>
        <begin position="37"/>
        <end position="55"/>
    </location>
</feature>
<organism evidence="3 4">
    <name type="scientific">Bernardetia litoralis (strain ATCC 23117 / DSM 6794 / NBRC 15988 / NCIMB 1366 / Fx l1 / Sio-4)</name>
    <name type="common">Flexibacter litoralis</name>
    <dbReference type="NCBI Taxonomy" id="880071"/>
    <lineage>
        <taxon>Bacteria</taxon>
        <taxon>Pseudomonadati</taxon>
        <taxon>Bacteroidota</taxon>
        <taxon>Cytophagia</taxon>
        <taxon>Cytophagales</taxon>
        <taxon>Bernardetiaceae</taxon>
        <taxon>Bernardetia</taxon>
    </lineage>
</organism>
<dbReference type="KEGG" id="fli:Fleli_0297"/>
<evidence type="ECO:0000313" key="3">
    <source>
        <dbReference type="EMBL" id="AFM02784.1"/>
    </source>
</evidence>
<dbReference type="Pfam" id="PF13181">
    <property type="entry name" value="TPR_8"/>
    <property type="match status" value="1"/>
</dbReference>
<dbReference type="eggNOG" id="COG0457">
    <property type="taxonomic scope" value="Bacteria"/>
</dbReference>
<dbReference type="PROSITE" id="PS50005">
    <property type="entry name" value="TPR"/>
    <property type="match status" value="1"/>
</dbReference>
<dbReference type="AlphaFoldDB" id="I4AFP9"/>
<dbReference type="InterPro" id="IPR011990">
    <property type="entry name" value="TPR-like_helical_dom_sf"/>
</dbReference>
<protein>
    <recommendedName>
        <fullName evidence="5">Tetratricopeptide repeat protein</fullName>
    </recommendedName>
</protein>
<dbReference type="SMART" id="SM00028">
    <property type="entry name" value="TPR"/>
    <property type="match status" value="2"/>
</dbReference>
<accession>I4AFP9</accession>
<keyword evidence="2" id="KW-1133">Transmembrane helix</keyword>
<dbReference type="Gene3D" id="1.25.40.10">
    <property type="entry name" value="Tetratricopeptide repeat domain"/>
    <property type="match status" value="1"/>
</dbReference>
<keyword evidence="1" id="KW-0802">TPR repeat</keyword>